<dbReference type="InParanoid" id="B0DDW2"/>
<reference evidence="5 6" key="1">
    <citation type="journal article" date="2008" name="Nature">
        <title>The genome of Laccaria bicolor provides insights into mycorrhizal symbiosis.</title>
        <authorList>
            <person name="Martin F."/>
            <person name="Aerts A."/>
            <person name="Ahren D."/>
            <person name="Brun A."/>
            <person name="Danchin E.G.J."/>
            <person name="Duchaussoy F."/>
            <person name="Gibon J."/>
            <person name="Kohler A."/>
            <person name="Lindquist E."/>
            <person name="Pereda V."/>
            <person name="Salamov A."/>
            <person name="Shapiro H.J."/>
            <person name="Wuyts J."/>
            <person name="Blaudez D."/>
            <person name="Buee M."/>
            <person name="Brokstein P."/>
            <person name="Canbaeck B."/>
            <person name="Cohen D."/>
            <person name="Courty P.E."/>
            <person name="Coutinho P.M."/>
            <person name="Delaruelle C."/>
            <person name="Detter J.C."/>
            <person name="Deveau A."/>
            <person name="DiFazio S."/>
            <person name="Duplessis S."/>
            <person name="Fraissinet-Tachet L."/>
            <person name="Lucic E."/>
            <person name="Frey-Klett P."/>
            <person name="Fourrey C."/>
            <person name="Feussner I."/>
            <person name="Gay G."/>
            <person name="Grimwood J."/>
            <person name="Hoegger P.J."/>
            <person name="Jain P."/>
            <person name="Kilaru S."/>
            <person name="Labbe J."/>
            <person name="Lin Y.C."/>
            <person name="Legue V."/>
            <person name="Le Tacon F."/>
            <person name="Marmeisse R."/>
            <person name="Melayah D."/>
            <person name="Montanini B."/>
            <person name="Muratet M."/>
            <person name="Nehls U."/>
            <person name="Niculita-Hirzel H."/>
            <person name="Oudot-Le Secq M.P."/>
            <person name="Peter M."/>
            <person name="Quesneville H."/>
            <person name="Rajashekar B."/>
            <person name="Reich M."/>
            <person name="Rouhier N."/>
            <person name="Schmutz J."/>
            <person name="Yin T."/>
            <person name="Chalot M."/>
            <person name="Henrissat B."/>
            <person name="Kuees U."/>
            <person name="Lucas S."/>
            <person name="Van de Peer Y."/>
            <person name="Podila G.K."/>
            <person name="Polle A."/>
            <person name="Pukkila P.J."/>
            <person name="Richardson P.M."/>
            <person name="Rouze P."/>
            <person name="Sanders I.R."/>
            <person name="Stajich J.E."/>
            <person name="Tunlid A."/>
            <person name="Tuskan G."/>
            <person name="Grigoriev I.V."/>
        </authorList>
    </citation>
    <scope>NUCLEOTIDE SEQUENCE [LARGE SCALE GENOMIC DNA]</scope>
    <source>
        <strain evidence="6">S238N-H82 / ATCC MYA-4686</strain>
    </source>
</reference>
<dbReference type="SUPFAM" id="SSF50998">
    <property type="entry name" value="Quinoprotein alcohol dehydrogenase-like"/>
    <property type="match status" value="1"/>
</dbReference>
<dbReference type="GO" id="GO:0005634">
    <property type="term" value="C:nucleus"/>
    <property type="evidence" value="ECO:0007669"/>
    <property type="project" value="TreeGrafter"/>
</dbReference>
<feature type="repeat" description="WD" evidence="3">
    <location>
        <begin position="1169"/>
        <end position="1210"/>
    </location>
</feature>
<feature type="repeat" description="WD" evidence="3">
    <location>
        <begin position="1309"/>
        <end position="1330"/>
    </location>
</feature>
<dbReference type="STRING" id="486041.B0DDW2"/>
<evidence type="ECO:0000259" key="4">
    <source>
        <dbReference type="Pfam" id="PF24883"/>
    </source>
</evidence>
<dbReference type="Pfam" id="PF24883">
    <property type="entry name" value="NPHP3_N"/>
    <property type="match status" value="1"/>
</dbReference>
<dbReference type="PROSITE" id="PS00678">
    <property type="entry name" value="WD_REPEATS_1"/>
    <property type="match status" value="3"/>
</dbReference>
<dbReference type="GO" id="GO:1990234">
    <property type="term" value="C:transferase complex"/>
    <property type="evidence" value="ECO:0007669"/>
    <property type="project" value="UniProtKB-ARBA"/>
</dbReference>
<dbReference type="InterPro" id="IPR015943">
    <property type="entry name" value="WD40/YVTN_repeat-like_dom_sf"/>
</dbReference>
<evidence type="ECO:0000313" key="5">
    <source>
        <dbReference type="EMBL" id="EDR07287.1"/>
    </source>
</evidence>
<dbReference type="InterPro" id="IPR020472">
    <property type="entry name" value="WD40_PAC1"/>
</dbReference>
<dbReference type="Gene3D" id="2.130.10.10">
    <property type="entry name" value="YVTN repeat-like/Quinoprotein amine dehydrogenase"/>
    <property type="match status" value="6"/>
</dbReference>
<accession>B0DDW2</accession>
<dbReference type="SUPFAM" id="SSF52540">
    <property type="entry name" value="P-loop containing nucleoside triphosphate hydrolases"/>
    <property type="match status" value="1"/>
</dbReference>
<sequence length="1519" mass="170739">MSADPAWSDTLSFNTSQSSDLICRVYKTPRRIGRAFAHGNELIGIMKEEILLLLGGASSKEISRLLNKPSDPGLPMGNTIIEFSISTLEHSFPILSPILSMAADPTTQAILDISPALELAEVAHMKMKTGPQNTVSALNIGVDIVASDSFSTNYGLLVEHIQAFIRIADKLSEFHPYIKAAWGILSVIPKIDCDGKITDLVQDMQALYAFLKGTDPSKYDEPQRKIVTSLAQQTIECGYFIRQYASDPNFWKRTGKNLISDADQKIENFQDQFKKLKLAFTQHAVCETQLIVLRVVNTVDKLDATADLKDMYYAKNARFDSDKQCLPGTRVALIDELTDWINSPDGEGTPRILFFSAAAGFGKSAIAHTIAKHFHNLGRLGSSYCFDRADQANRSIRYLFSTISQDLSDLDAAWKSALCSVVTGNRALCSTSAVKEQFDNFIVKPAAALTTVGPIVIVIDALDESGSHIERKPLLDILIGRAAELPKNFRILITTHLEPDVSKALQPVYQHSYIKHKHVDAAEMENKLNELDLSLYIEHKLSDIKSGLEARWPNHEWCSLLVKSSEGLFQWAAVTCHYIMNPYGGKLPYEHLESFLETRSGLDNLYHEVLNQAFQGNDSKAMNRYRSVMGRILTAKEPLPLSTLSKMHVDKPAWMDEIKAIIGPLGCLLSGINANDVAIKPLHSSFYDYLTCNSRSGEFFINIDEAEKEFAITTLHILRTELHFNICQLPTSYKANDDPEINILGKVKEKVSSQLIYASYFFAAHLLWVTSSIEVLEGLHHFLYNQFLYWLEVLSVTSKVNIAHDILSSLLHWKKTDVNARMFIEDAMKVVTTFFEPIAHSAPHIYISALPMLPSTSVIAKMYSCHFTQVVHVTRGEQKIWPSISSILQGHVGEVLSVAFSPDGKHIVSGSFDRTIRLWDPQTGKLVLDPFEGHTDHVTSVAFSHDGKYIVSGSWDKTIRLWDAKTGKLVLDPFEGHTHYVTSVAFSPNGKYIVSGSFDKTIRLWDPQTKKLVLHPFEGHTHYVTSVAFSPDGKYIVSGSFDKTIRLWDSQTKKLVLHPFEGHTHYVTSVAFSPDGKYIVSGSFDKTIRIWDSQTKKLVLHPFEGHTYYVTSVAFSPDGKYIVSGSYDNTIRLWDPKTGKLVSDPFEGSCDKTIRIWDPQTKKLVLHPFEGHTYYVTSVAFSPDGKYIVSGSSDKTIRLWDSQTGKLVSHPFEGHTQAVTLLHSHLMENTLFQGHMTTLSNYGIQRQEISGSCDKTIRLWDSQTKKLVLHPFEGHTDMLPLLHSHLMENTSFQGHVTKLSDYGIHRQKISGSWDKTIRMWDSQTKKLVLHPFEGHTYYVTSVAFSPDGKYIVSGSWDKTIRLWDPQTGKLVSHPFEGHTDRVASVAFSPDGKYIVSGSFDKTIRLWDSQTGKLVSHPFKGHTDCDTLPDIISKLKDDTNKICKDCSDKNDFSILNQSHLKSTGWLCTHTEDLLLWIPPWHKSGLQWQPRQQLVIGTYTAKLVFDEFVSGTDWHLCKTFP</sequence>
<keyword evidence="2" id="KW-0677">Repeat</keyword>
<organism evidence="6">
    <name type="scientific">Laccaria bicolor (strain S238N-H82 / ATCC MYA-4686)</name>
    <name type="common">Bicoloured deceiver</name>
    <name type="synonym">Laccaria laccata var. bicolor</name>
    <dbReference type="NCBI Taxonomy" id="486041"/>
    <lineage>
        <taxon>Eukaryota</taxon>
        <taxon>Fungi</taxon>
        <taxon>Dikarya</taxon>
        <taxon>Basidiomycota</taxon>
        <taxon>Agaricomycotina</taxon>
        <taxon>Agaricomycetes</taxon>
        <taxon>Agaricomycetidae</taxon>
        <taxon>Agaricales</taxon>
        <taxon>Agaricineae</taxon>
        <taxon>Hydnangiaceae</taxon>
        <taxon>Laccaria</taxon>
    </lineage>
</organism>
<dbReference type="PROSITE" id="PS50294">
    <property type="entry name" value="WD_REPEATS_REGION"/>
    <property type="match status" value="9"/>
</dbReference>
<evidence type="ECO:0000313" key="6">
    <source>
        <dbReference type="Proteomes" id="UP000001194"/>
    </source>
</evidence>
<dbReference type="RefSeq" id="XP_001882218.1">
    <property type="nucleotide sequence ID" value="XM_001882183.1"/>
</dbReference>
<dbReference type="PROSITE" id="PS50082">
    <property type="entry name" value="WD_REPEATS_2"/>
    <property type="match status" value="11"/>
</dbReference>
<protein>
    <submittedName>
        <fullName evidence="5">Predicted protein</fullName>
    </submittedName>
</protein>
<dbReference type="OrthoDB" id="163438at2759"/>
<dbReference type="InterPro" id="IPR056884">
    <property type="entry name" value="NPHP3-like_N"/>
</dbReference>
<dbReference type="InterPro" id="IPR011047">
    <property type="entry name" value="Quinoprotein_ADH-like_sf"/>
</dbReference>
<dbReference type="InterPro" id="IPR001680">
    <property type="entry name" value="WD40_rpt"/>
</dbReference>
<dbReference type="InterPro" id="IPR019775">
    <property type="entry name" value="WD40_repeat_CS"/>
</dbReference>
<feature type="domain" description="Nephrocystin 3-like N-terminal" evidence="4">
    <location>
        <begin position="336"/>
        <end position="494"/>
    </location>
</feature>
<evidence type="ECO:0000256" key="2">
    <source>
        <dbReference type="ARBA" id="ARBA00022737"/>
    </source>
</evidence>
<dbReference type="SMART" id="SM00320">
    <property type="entry name" value="WD40"/>
    <property type="match status" value="11"/>
</dbReference>
<keyword evidence="6" id="KW-1185">Reference proteome</keyword>
<dbReference type="KEGG" id="lbc:LACBIDRAFT_299034"/>
<dbReference type="PANTHER" id="PTHR22847">
    <property type="entry name" value="WD40 REPEAT PROTEIN"/>
    <property type="match status" value="1"/>
</dbReference>
<dbReference type="PANTHER" id="PTHR22847:SF637">
    <property type="entry name" value="WD REPEAT DOMAIN 5B"/>
    <property type="match status" value="1"/>
</dbReference>
<feature type="repeat" description="WD" evidence="3">
    <location>
        <begin position="974"/>
        <end position="1015"/>
    </location>
</feature>
<feature type="repeat" description="WD" evidence="3">
    <location>
        <begin position="1103"/>
        <end position="1144"/>
    </location>
</feature>
<dbReference type="HOGENOM" id="CLU_000288_6_3_1"/>
<feature type="repeat" description="WD" evidence="3">
    <location>
        <begin position="931"/>
        <end position="972"/>
    </location>
</feature>
<feature type="repeat" description="WD" evidence="3">
    <location>
        <begin position="888"/>
        <end position="929"/>
    </location>
</feature>
<gene>
    <name evidence="5" type="ORF">LACBIDRAFT_299034</name>
</gene>
<proteinExistence type="predicted"/>
<feature type="repeat" description="WD" evidence="3">
    <location>
        <begin position="1017"/>
        <end position="1058"/>
    </location>
</feature>
<dbReference type="InterPro" id="IPR027417">
    <property type="entry name" value="P-loop_NTPase"/>
</dbReference>
<feature type="repeat" description="WD" evidence="3">
    <location>
        <begin position="1332"/>
        <end position="1373"/>
    </location>
</feature>
<dbReference type="GeneID" id="6077682"/>
<feature type="repeat" description="WD" evidence="3">
    <location>
        <begin position="1375"/>
        <end position="1416"/>
    </location>
</feature>
<name>B0DDW2_LACBS</name>
<dbReference type="Pfam" id="PF00400">
    <property type="entry name" value="WD40"/>
    <property type="match status" value="10"/>
</dbReference>
<dbReference type="Proteomes" id="UP000001194">
    <property type="component" value="Unassembled WGS sequence"/>
</dbReference>
<feature type="repeat" description="WD" evidence="3">
    <location>
        <begin position="1060"/>
        <end position="1101"/>
    </location>
</feature>
<evidence type="ECO:0000256" key="3">
    <source>
        <dbReference type="PROSITE-ProRule" id="PRU00221"/>
    </source>
</evidence>
<dbReference type="PRINTS" id="PR00320">
    <property type="entry name" value="GPROTEINBRPT"/>
</dbReference>
<evidence type="ECO:0000256" key="1">
    <source>
        <dbReference type="ARBA" id="ARBA00022574"/>
    </source>
</evidence>
<dbReference type="EMBL" id="DS547105">
    <property type="protein sequence ID" value="EDR07287.1"/>
    <property type="molecule type" value="Genomic_DNA"/>
</dbReference>
<dbReference type="Gene3D" id="3.40.50.300">
    <property type="entry name" value="P-loop containing nucleotide triphosphate hydrolases"/>
    <property type="match status" value="1"/>
</dbReference>
<keyword evidence="1 3" id="KW-0853">WD repeat</keyword>
<feature type="repeat" description="WD" evidence="3">
    <location>
        <begin position="1232"/>
        <end position="1270"/>
    </location>
</feature>
<dbReference type="CDD" id="cd00200">
    <property type="entry name" value="WD40"/>
    <property type="match status" value="1"/>
</dbReference>